<dbReference type="InterPro" id="IPR000719">
    <property type="entry name" value="Prot_kinase_dom"/>
</dbReference>
<dbReference type="Gene3D" id="3.30.200.20">
    <property type="entry name" value="Phosphorylase Kinase, domain 1"/>
    <property type="match status" value="1"/>
</dbReference>
<dbReference type="GO" id="GO:0005524">
    <property type="term" value="F:ATP binding"/>
    <property type="evidence" value="ECO:0007669"/>
    <property type="project" value="UniProtKB-KW"/>
</dbReference>
<dbReference type="GO" id="GO:0006397">
    <property type="term" value="P:mRNA processing"/>
    <property type="evidence" value="ECO:0007669"/>
    <property type="project" value="InterPro"/>
</dbReference>
<feature type="region of interest" description="Disordered" evidence="10">
    <location>
        <begin position="807"/>
        <end position="832"/>
    </location>
</feature>
<comment type="catalytic activity">
    <reaction evidence="8">
        <text>L-threonyl-[protein] + ATP = O-phospho-L-threonyl-[protein] + ADP + H(+)</text>
        <dbReference type="Rhea" id="RHEA:46608"/>
        <dbReference type="Rhea" id="RHEA-COMP:11060"/>
        <dbReference type="Rhea" id="RHEA-COMP:11605"/>
        <dbReference type="ChEBI" id="CHEBI:15378"/>
        <dbReference type="ChEBI" id="CHEBI:30013"/>
        <dbReference type="ChEBI" id="CHEBI:30616"/>
        <dbReference type="ChEBI" id="CHEBI:61977"/>
        <dbReference type="ChEBI" id="CHEBI:456216"/>
        <dbReference type="EC" id="2.7.11.1"/>
    </reaction>
</comment>
<evidence type="ECO:0000256" key="1">
    <source>
        <dbReference type="ARBA" id="ARBA00012513"/>
    </source>
</evidence>
<dbReference type="FunFam" id="3.30.200.20:FF:000077">
    <property type="entry name" value="Putative Serine/threonine-protein kinase/endoribonuclease IRE1"/>
    <property type="match status" value="1"/>
</dbReference>
<dbReference type="GO" id="GO:0051082">
    <property type="term" value="F:unfolded protein binding"/>
    <property type="evidence" value="ECO:0000318"/>
    <property type="project" value="GO_Central"/>
</dbReference>
<dbReference type="GO" id="GO:0004674">
    <property type="term" value="F:protein serine/threonine kinase activity"/>
    <property type="evidence" value="ECO:0000318"/>
    <property type="project" value="GO_Central"/>
</dbReference>
<dbReference type="PROSITE" id="PS51392">
    <property type="entry name" value="KEN"/>
    <property type="match status" value="1"/>
</dbReference>
<sequence length="1308" mass="153735">MQQNGYINLFGVFKKYNYDFDLVFNFDKIKTLFCCEEHFYLNGFVDLCINDLIPTTNAEENPTLDDFKNHYKEFSKLIELSIPKFLSYLKDNIFLISDKKKTYTVNQFLNYVLEFKNINRFISVFGEYFNIEILDCIFNKLYIDYKESYLPLFKSLLDNKLFKAKFNLINNNNNNAQNSLDIYKICNNIFLIIEKDNVELFKLLFDDSQWCINNNNNINNNINNNNNNNKIQSDIFWFFVCLKDSTNITRYLLTEYAKEKKEKGQVNPLEIDPLYLLEITSMFFNYKVAKVVLEIYPPEKIVPEIENDVNLEGLEVSINKPTKSRVLDVNMLFKSTSENQIEKYFRLLNDHKITINPTFFQKYQTYSNQSIFKSLFYQKVNKYGEKVEEGKGKGPIINSEFLNKGIKSHTQNLIKEKLLEINNIKIHFRSIESKEINVCFIYDLDVMVVLVISFGLNFSCDCQEYKKHQTCIHPFIFLEYFNIPFDHPFFISSKKSFMDVFIFFRLYCGGSSGDLLNKSIFNHQLFNKHLYGSPFFSSFYQDEYTFENKTMEEFISCELFLNLSRLAYYYEENEEFQSVTYHGSFKDMFIHSKMEFDTWYYIFENLTLYRDLSRDFLNHQEIARALMEDDQLSKLMILFHFWGKDLPVMYKNKIPLALFTCPCLKSSYIYIFKVQKKNFLDFFKYKVKNTQDLKGAFDDPIIDLFLQKYKIPLFHKSSILSKIDFYSKTIFKNQISIYTIFFSISSFSTKDIYNILVVLNSCWGTNYPLPSSTNEVGENKNKKGQYSLINNSENLKDEETRKKIEMELLGQENKSKSKSKSKSKNNNNNNNISNVRNIIVIENNSNDTEEEKLKQDIQKKNVIKQETSIAIHSNINEQKETIVYDTQVGTLKFNTDENNLLGRGSNGTLVFKGVWRDKIPVAIKQMNKMFIKNISKEIEALIKLTDRDGSNVVRYIHQEEDKSNIYLGLTLCGKSVQDLINQNELQQFIGIDDDERLVARAMDIVSGIQFLHSNGIVHNDLNPRNILTKDGKFIISDLGLSKIEVESSFEYSMHAPTGQEGFHPLEVLMEKRKTKSVDIFSLGCILYYIATNGQHPFGEKLFRVVNIVSNKYNLNHLQVTQPVLCNLIKQMLSKDETSRPTIDQVSQHLFFWNTIGKIQFIDKLNNLFKDNNKFNSNLNKLLNNTDIEGGGFKPYLTRPWNQLIDKVLLDNISSKQQGSNSKRSIFYQYDQIKDLVRCIRNTIQHHKEIQKLIQSNDNNKVNNETIIKSLETQEDVLKYFELKFPDLLFFLYNKFKYSSEFRNLIVLN</sequence>
<evidence type="ECO:0000256" key="8">
    <source>
        <dbReference type="ARBA" id="ARBA00047899"/>
    </source>
</evidence>
<keyword evidence="4" id="KW-0547">Nucleotide-binding</keyword>
<dbReference type="Pfam" id="PF06479">
    <property type="entry name" value="Ribonuc_2-5A"/>
    <property type="match status" value="1"/>
</dbReference>
<feature type="domain" description="Protein kinase" evidence="11">
    <location>
        <begin position="895"/>
        <end position="1151"/>
    </location>
</feature>
<keyword evidence="2" id="KW-0723">Serine/threonine-protein kinase</keyword>
<comment type="catalytic activity">
    <reaction evidence="9">
        <text>L-seryl-[protein] + ATP = O-phospho-L-seryl-[protein] + ADP + H(+)</text>
        <dbReference type="Rhea" id="RHEA:17989"/>
        <dbReference type="Rhea" id="RHEA-COMP:9863"/>
        <dbReference type="Rhea" id="RHEA-COMP:11604"/>
        <dbReference type="ChEBI" id="CHEBI:15378"/>
        <dbReference type="ChEBI" id="CHEBI:29999"/>
        <dbReference type="ChEBI" id="CHEBI:30616"/>
        <dbReference type="ChEBI" id="CHEBI:83421"/>
        <dbReference type="ChEBI" id="CHEBI:456216"/>
        <dbReference type="EC" id="2.7.11.1"/>
    </reaction>
</comment>
<dbReference type="Gene3D" id="1.20.1440.180">
    <property type="entry name" value="KEN domain"/>
    <property type="match status" value="1"/>
</dbReference>
<evidence type="ECO:0000259" key="12">
    <source>
        <dbReference type="PROSITE" id="PS51392"/>
    </source>
</evidence>
<evidence type="ECO:0000256" key="3">
    <source>
        <dbReference type="ARBA" id="ARBA00022679"/>
    </source>
</evidence>
<reference evidence="14" key="1">
    <citation type="journal article" date="2011" name="Genome Biol.">
        <title>Comparative genomics of the social amoebae Dictyostelium discoideum and Dictyostelium purpureum.</title>
        <authorList>
            <consortium name="US DOE Joint Genome Institute (JGI-PGF)"/>
            <person name="Sucgang R."/>
            <person name="Kuo A."/>
            <person name="Tian X."/>
            <person name="Salerno W."/>
            <person name="Parikh A."/>
            <person name="Feasley C.L."/>
            <person name="Dalin E."/>
            <person name="Tu H."/>
            <person name="Huang E."/>
            <person name="Barry K."/>
            <person name="Lindquist E."/>
            <person name="Shapiro H."/>
            <person name="Bruce D."/>
            <person name="Schmutz J."/>
            <person name="Salamov A."/>
            <person name="Fey P."/>
            <person name="Gaudet P."/>
            <person name="Anjard C."/>
            <person name="Babu M.M."/>
            <person name="Basu S."/>
            <person name="Bushmanova Y."/>
            <person name="van der Wel H."/>
            <person name="Katoh-Kurasawa M."/>
            <person name="Dinh C."/>
            <person name="Coutinho P.M."/>
            <person name="Saito T."/>
            <person name="Elias M."/>
            <person name="Schaap P."/>
            <person name="Kay R.R."/>
            <person name="Henrissat B."/>
            <person name="Eichinger L."/>
            <person name="Rivero F."/>
            <person name="Putnam N.H."/>
            <person name="West C.M."/>
            <person name="Loomis W.F."/>
            <person name="Chisholm R.L."/>
            <person name="Shaulsky G."/>
            <person name="Strassmann J.E."/>
            <person name="Queller D.C."/>
            <person name="Kuspa A."/>
            <person name="Grigoriev I.V."/>
        </authorList>
    </citation>
    <scope>NUCLEOTIDE SEQUENCE [LARGE SCALE GENOMIC DNA]</scope>
    <source>
        <strain evidence="14">QSDP1</strain>
    </source>
</reference>
<dbReference type="FunFam" id="1.20.1440.180:FF:000005">
    <property type="entry name" value="Probable serine/threonine-protein kinase irlD"/>
    <property type="match status" value="1"/>
</dbReference>
<dbReference type="InterPro" id="IPR011009">
    <property type="entry name" value="Kinase-like_dom_sf"/>
</dbReference>
<dbReference type="GO" id="GO:0070059">
    <property type="term" value="P:intrinsic apoptotic signaling pathway in response to endoplasmic reticulum stress"/>
    <property type="evidence" value="ECO:0000318"/>
    <property type="project" value="GO_Central"/>
</dbReference>
<keyword evidence="14" id="KW-1185">Reference proteome</keyword>
<dbReference type="PANTHER" id="PTHR13954">
    <property type="entry name" value="IRE1-RELATED"/>
    <property type="match status" value="1"/>
</dbReference>
<evidence type="ECO:0000256" key="5">
    <source>
        <dbReference type="ARBA" id="ARBA00022777"/>
    </source>
</evidence>
<dbReference type="RefSeq" id="XP_003289840.1">
    <property type="nucleotide sequence ID" value="XM_003289792.1"/>
</dbReference>
<dbReference type="VEuPathDB" id="AmoebaDB:DICPUDRAFT_80608"/>
<protein>
    <recommendedName>
        <fullName evidence="1">non-specific serine/threonine protein kinase</fullName>
        <ecNumber evidence="1">2.7.11.1</ecNumber>
    </recommendedName>
</protein>
<dbReference type="PROSITE" id="PS50011">
    <property type="entry name" value="PROTEIN_KINASE_DOM"/>
    <property type="match status" value="1"/>
</dbReference>
<dbReference type="InParanoid" id="F0ZR00"/>
<evidence type="ECO:0000313" key="14">
    <source>
        <dbReference type="Proteomes" id="UP000001064"/>
    </source>
</evidence>
<dbReference type="InterPro" id="IPR010513">
    <property type="entry name" value="KEN_dom"/>
</dbReference>
<dbReference type="OrthoDB" id="20763at2759"/>
<dbReference type="SUPFAM" id="SSF56112">
    <property type="entry name" value="Protein kinase-like (PK-like)"/>
    <property type="match status" value="1"/>
</dbReference>
<proteinExistence type="predicted"/>
<accession>F0ZR00</accession>
<dbReference type="PANTHER" id="PTHR13954:SF12">
    <property type="entry name" value="SERINE_THREONINE-PROTEIN KINASE IRLA-RELATED"/>
    <property type="match status" value="1"/>
</dbReference>
<evidence type="ECO:0000256" key="4">
    <source>
        <dbReference type="ARBA" id="ARBA00022741"/>
    </source>
</evidence>
<evidence type="ECO:0000256" key="6">
    <source>
        <dbReference type="ARBA" id="ARBA00022840"/>
    </source>
</evidence>
<keyword evidence="7" id="KW-0175">Coiled coil</keyword>
<feature type="region of interest" description="Disordered" evidence="10">
    <location>
        <begin position="773"/>
        <end position="792"/>
    </location>
</feature>
<evidence type="ECO:0000256" key="2">
    <source>
        <dbReference type="ARBA" id="ARBA00022527"/>
    </source>
</evidence>
<keyword evidence="3" id="KW-0808">Transferase</keyword>
<keyword evidence="5" id="KW-0418">Kinase</keyword>
<dbReference type="InterPro" id="IPR045133">
    <property type="entry name" value="IRE1/2-like"/>
</dbReference>
<organism evidence="13 14">
    <name type="scientific">Dictyostelium purpureum</name>
    <name type="common">Slime mold</name>
    <dbReference type="NCBI Taxonomy" id="5786"/>
    <lineage>
        <taxon>Eukaryota</taxon>
        <taxon>Amoebozoa</taxon>
        <taxon>Evosea</taxon>
        <taxon>Eumycetozoa</taxon>
        <taxon>Dictyostelia</taxon>
        <taxon>Dictyosteliales</taxon>
        <taxon>Dictyosteliaceae</taxon>
        <taxon>Dictyostelium</taxon>
    </lineage>
</organism>
<dbReference type="Proteomes" id="UP000001064">
    <property type="component" value="Unassembled WGS sequence"/>
</dbReference>
<dbReference type="Gene3D" id="1.10.510.10">
    <property type="entry name" value="Transferase(Phosphotransferase) domain 1"/>
    <property type="match status" value="1"/>
</dbReference>
<dbReference type="EC" id="2.7.11.1" evidence="1"/>
<evidence type="ECO:0000256" key="9">
    <source>
        <dbReference type="ARBA" id="ARBA00048679"/>
    </source>
</evidence>
<dbReference type="GeneID" id="10503268"/>
<dbReference type="EMBL" id="GL871133">
    <property type="protein sequence ID" value="EGC33620.1"/>
    <property type="molecule type" value="Genomic_DNA"/>
</dbReference>
<evidence type="ECO:0000256" key="10">
    <source>
        <dbReference type="SAM" id="MobiDB-lite"/>
    </source>
</evidence>
<evidence type="ECO:0000259" key="11">
    <source>
        <dbReference type="PROSITE" id="PS50011"/>
    </source>
</evidence>
<dbReference type="eggNOG" id="KOG1027">
    <property type="taxonomic scope" value="Eukaryota"/>
</dbReference>
<dbReference type="GO" id="GO:0004521">
    <property type="term" value="F:RNA endonuclease activity"/>
    <property type="evidence" value="ECO:0000318"/>
    <property type="project" value="GO_Central"/>
</dbReference>
<dbReference type="GO" id="GO:0036498">
    <property type="term" value="P:IRE1-mediated unfolded protein response"/>
    <property type="evidence" value="ECO:0000318"/>
    <property type="project" value="GO_Central"/>
</dbReference>
<feature type="domain" description="KEN" evidence="12">
    <location>
        <begin position="1154"/>
        <end position="1308"/>
    </location>
</feature>
<dbReference type="Pfam" id="PF00069">
    <property type="entry name" value="Pkinase"/>
    <property type="match status" value="1"/>
</dbReference>
<dbReference type="InterPro" id="IPR038357">
    <property type="entry name" value="KEN_sf"/>
</dbReference>
<dbReference type="CDD" id="cd10321">
    <property type="entry name" value="RNase_Ire1_like"/>
    <property type="match status" value="1"/>
</dbReference>
<gene>
    <name evidence="13" type="ORF">DICPUDRAFT_80608</name>
</gene>
<dbReference type="STRING" id="5786.F0ZR00"/>
<dbReference type="GO" id="GO:0005783">
    <property type="term" value="C:endoplasmic reticulum"/>
    <property type="evidence" value="ECO:0000318"/>
    <property type="project" value="GO_Central"/>
</dbReference>
<keyword evidence="6" id="KW-0067">ATP-binding</keyword>
<name>F0ZR00_DICPU</name>
<dbReference type="FunFam" id="1.10.510.10:FF:001066">
    <property type="entry name" value="Probable serine/threonine-protein kinase irlE"/>
    <property type="match status" value="1"/>
</dbReference>
<evidence type="ECO:0000256" key="7">
    <source>
        <dbReference type="ARBA" id="ARBA00023054"/>
    </source>
</evidence>
<dbReference type="KEGG" id="dpp:DICPUDRAFT_80608"/>
<evidence type="ECO:0000313" key="13">
    <source>
        <dbReference type="EMBL" id="EGC33620.1"/>
    </source>
</evidence>